<dbReference type="HOGENOM" id="CLU_1430041_0_0_1"/>
<keyword evidence="1" id="KW-1133">Transmembrane helix</keyword>
<dbReference type="AlphaFoldDB" id="A0A0E0MFA0"/>
<reference evidence="2" key="2">
    <citation type="submission" date="2018-05" db="EMBL/GenBank/DDBJ databases">
        <title>OpunRS2 (Oryza punctata Reference Sequence Version 2).</title>
        <authorList>
            <person name="Zhang J."/>
            <person name="Kudrna D."/>
            <person name="Lee S."/>
            <person name="Talag J."/>
            <person name="Welchert J."/>
            <person name="Wing R.A."/>
        </authorList>
    </citation>
    <scope>NUCLEOTIDE SEQUENCE [LARGE SCALE GENOMIC DNA]</scope>
</reference>
<dbReference type="STRING" id="4537.A0A0E0MFA0"/>
<dbReference type="OMA" id="FIVFHTA"/>
<proteinExistence type="predicted"/>
<evidence type="ECO:0000313" key="2">
    <source>
        <dbReference type="EnsemblPlants" id="OPUNC11G10880.1"/>
    </source>
</evidence>
<accession>A0A0E0MFA0</accession>
<keyword evidence="1" id="KW-0812">Transmembrane</keyword>
<sequence length="194" mass="20155">MAAAEGEERTTSFTAKSFDGEEFEAGAIRRAIEDDDDDNGILLPGVLSGEGLDNRDAGFVKIDHIPPTQRSASKITGDGAATNSAAADPPMPVPGLHYHPNIPAANRRLPPTARLLINCGIFLVATSGSFIVFHTAGDPSAIDDPAYALVAFLFVLLGVWFVLLGPVTGQFPGATRVAVAIAKALKGYLLGGGN</sequence>
<dbReference type="EnsemblPlants" id="OPUNC11G10880.1">
    <property type="protein sequence ID" value="OPUNC11G10880.1"/>
    <property type="gene ID" value="OPUNC11G10880"/>
</dbReference>
<name>A0A0E0MFA0_ORYPU</name>
<protein>
    <submittedName>
        <fullName evidence="2">Uncharacterized protein</fullName>
    </submittedName>
</protein>
<keyword evidence="1" id="KW-0472">Membrane</keyword>
<keyword evidence="3" id="KW-1185">Reference proteome</keyword>
<feature type="transmembrane region" description="Helical" evidence="1">
    <location>
        <begin position="115"/>
        <end position="134"/>
    </location>
</feature>
<evidence type="ECO:0000256" key="1">
    <source>
        <dbReference type="SAM" id="Phobius"/>
    </source>
</evidence>
<feature type="transmembrane region" description="Helical" evidence="1">
    <location>
        <begin position="146"/>
        <end position="167"/>
    </location>
</feature>
<dbReference type="Proteomes" id="UP000026962">
    <property type="component" value="Chromosome 11"/>
</dbReference>
<dbReference type="Gramene" id="OPUNC11G10880.1">
    <property type="protein sequence ID" value="OPUNC11G10880.1"/>
    <property type="gene ID" value="OPUNC11G10880"/>
</dbReference>
<organism evidence="2">
    <name type="scientific">Oryza punctata</name>
    <name type="common">Red rice</name>
    <dbReference type="NCBI Taxonomy" id="4537"/>
    <lineage>
        <taxon>Eukaryota</taxon>
        <taxon>Viridiplantae</taxon>
        <taxon>Streptophyta</taxon>
        <taxon>Embryophyta</taxon>
        <taxon>Tracheophyta</taxon>
        <taxon>Spermatophyta</taxon>
        <taxon>Magnoliopsida</taxon>
        <taxon>Liliopsida</taxon>
        <taxon>Poales</taxon>
        <taxon>Poaceae</taxon>
        <taxon>BOP clade</taxon>
        <taxon>Oryzoideae</taxon>
        <taxon>Oryzeae</taxon>
        <taxon>Oryzinae</taxon>
        <taxon>Oryza</taxon>
    </lineage>
</organism>
<reference evidence="2" key="1">
    <citation type="submission" date="2015-04" db="UniProtKB">
        <authorList>
            <consortium name="EnsemblPlants"/>
        </authorList>
    </citation>
    <scope>IDENTIFICATION</scope>
</reference>
<evidence type="ECO:0000313" key="3">
    <source>
        <dbReference type="Proteomes" id="UP000026962"/>
    </source>
</evidence>